<keyword evidence="4 9" id="KW-0136">Cellulose degradation</keyword>
<evidence type="ECO:0000256" key="2">
    <source>
        <dbReference type="ARBA" id="ARBA00006044"/>
    </source>
</evidence>
<dbReference type="PANTHER" id="PTHR33753">
    <property type="entry name" value="1,4-BETA-D-GLUCAN CELLOBIOHYDROLASE B"/>
    <property type="match status" value="1"/>
</dbReference>
<dbReference type="Gene3D" id="2.70.100.10">
    <property type="entry name" value="Glycoside hydrolase, family 7, domain"/>
    <property type="match status" value="1"/>
</dbReference>
<evidence type="ECO:0000256" key="8">
    <source>
        <dbReference type="ARBA" id="ARBA00023326"/>
    </source>
</evidence>
<organism evidence="12 13">
    <name type="scientific">Apiospora phragmitis</name>
    <dbReference type="NCBI Taxonomy" id="2905665"/>
    <lineage>
        <taxon>Eukaryota</taxon>
        <taxon>Fungi</taxon>
        <taxon>Dikarya</taxon>
        <taxon>Ascomycota</taxon>
        <taxon>Pezizomycotina</taxon>
        <taxon>Sordariomycetes</taxon>
        <taxon>Xylariomycetidae</taxon>
        <taxon>Amphisphaeriales</taxon>
        <taxon>Apiosporaceae</taxon>
        <taxon>Apiospora</taxon>
    </lineage>
</organism>
<evidence type="ECO:0000313" key="13">
    <source>
        <dbReference type="Proteomes" id="UP001480595"/>
    </source>
</evidence>
<keyword evidence="11" id="KW-0732">Signal</keyword>
<name>A0ABR1VS67_9PEZI</name>
<comment type="catalytic activity">
    <reaction evidence="1">
        <text>Endohydrolysis of (1-&gt;4)-beta-D-glucosidic linkages in cellulose, lichenin and cereal beta-D-glucans.</text>
        <dbReference type="EC" id="3.2.1.4"/>
    </reaction>
</comment>
<protein>
    <recommendedName>
        <fullName evidence="9">Glucanase</fullName>
        <ecNumber evidence="9">3.2.1.-</ecNumber>
    </recommendedName>
</protein>
<keyword evidence="8 9" id="KW-0624">Polysaccharide degradation</keyword>
<sequence length="438" mass="45990">MTYMLRALLLASLSVAEAQRIGTAIPEVHPKLSTQKCTRDGGCVTQATSVVADALSPSRPFHVLQPQPPGLGPVPHGPEPLPDAAACATACEFEGVDYAGMGVTTDGSALTMRLFMPNKTGGYERVAPRLYLAAEEDVNYEAVRLLGQELTFDVDMSLLGCGLNAALYLDEMDFSGSRSETNPAGAQYGTGYCDAQCYNKTFVNGVPNLNNSGACCHEMDIWEANSLATAIAPHPCSKPGPFICTGDECGGTGAGVCDKSGCSLNPYKTVGHDFYGPGMAVDTKRPFTVVTQFWTQNSNNSSSAAGGNLSEIRRLYIQDGQTITTSGSPEKAGGGSRDNNTVTPKFCASSGKDSAFERLDGLEAAGAALGRGMVLIFSIWNDVTGFMNWLDAGEAGPCGPTDGAPDKILAANPDVAVTFSNIRWGDIGSTTTTRRVEV</sequence>
<keyword evidence="6" id="KW-0119">Carbohydrate metabolism</keyword>
<dbReference type="EC" id="3.2.1.-" evidence="9"/>
<feature type="chain" id="PRO_5045909772" description="Glucanase" evidence="11">
    <location>
        <begin position="19"/>
        <end position="438"/>
    </location>
</feature>
<evidence type="ECO:0000256" key="9">
    <source>
        <dbReference type="RuleBase" id="RU361164"/>
    </source>
</evidence>
<dbReference type="RefSeq" id="XP_066718553.1">
    <property type="nucleotide sequence ID" value="XM_066856386.1"/>
</dbReference>
<accession>A0ABR1VS67</accession>
<keyword evidence="3 9" id="KW-0378">Hydrolase</keyword>
<comment type="similarity">
    <text evidence="2 9">Belongs to the glycosyl hydrolase 7 (cellulase C) family.</text>
</comment>
<evidence type="ECO:0000313" key="12">
    <source>
        <dbReference type="EMBL" id="KAK8074078.1"/>
    </source>
</evidence>
<dbReference type="EMBL" id="JAQQWL010000005">
    <property type="protein sequence ID" value="KAK8074078.1"/>
    <property type="molecule type" value="Genomic_DNA"/>
</dbReference>
<dbReference type="PRINTS" id="PR00734">
    <property type="entry name" value="GLHYDRLASE7"/>
</dbReference>
<dbReference type="InterPro" id="IPR037019">
    <property type="entry name" value="Glyco_hydro_7_sf"/>
</dbReference>
<dbReference type="InterPro" id="IPR001722">
    <property type="entry name" value="Glyco_hydro_7"/>
</dbReference>
<evidence type="ECO:0000256" key="1">
    <source>
        <dbReference type="ARBA" id="ARBA00000966"/>
    </source>
</evidence>
<keyword evidence="13" id="KW-1185">Reference proteome</keyword>
<keyword evidence="5" id="KW-0325">Glycoprotein</keyword>
<comment type="caution">
    <text evidence="12">The sequence shown here is derived from an EMBL/GenBank/DDBJ whole genome shotgun (WGS) entry which is preliminary data.</text>
</comment>
<dbReference type="Proteomes" id="UP001480595">
    <property type="component" value="Unassembled WGS sequence"/>
</dbReference>
<dbReference type="CDD" id="cd07999">
    <property type="entry name" value="GH7_CBH_EG"/>
    <property type="match status" value="1"/>
</dbReference>
<evidence type="ECO:0000256" key="11">
    <source>
        <dbReference type="SAM" id="SignalP"/>
    </source>
</evidence>
<evidence type="ECO:0000256" key="5">
    <source>
        <dbReference type="ARBA" id="ARBA00023180"/>
    </source>
</evidence>
<evidence type="ECO:0000256" key="7">
    <source>
        <dbReference type="ARBA" id="ARBA00023295"/>
    </source>
</evidence>
<evidence type="ECO:0000256" key="10">
    <source>
        <dbReference type="SAM" id="MobiDB-lite"/>
    </source>
</evidence>
<proteinExistence type="inferred from homology"/>
<dbReference type="PANTHER" id="PTHR33753:SF1">
    <property type="entry name" value="ENDO-BETA-1,4-GLUCANASE CELB"/>
    <property type="match status" value="1"/>
</dbReference>
<gene>
    <name evidence="12" type="ORF">PG994_004977</name>
</gene>
<evidence type="ECO:0000256" key="4">
    <source>
        <dbReference type="ARBA" id="ARBA00023001"/>
    </source>
</evidence>
<dbReference type="Pfam" id="PF00840">
    <property type="entry name" value="Glyco_hydro_7"/>
    <property type="match status" value="1"/>
</dbReference>
<keyword evidence="7 9" id="KW-0326">Glycosidase</keyword>
<dbReference type="InterPro" id="IPR013320">
    <property type="entry name" value="ConA-like_dom_sf"/>
</dbReference>
<feature type="signal peptide" evidence="11">
    <location>
        <begin position="1"/>
        <end position="18"/>
    </location>
</feature>
<feature type="region of interest" description="Disordered" evidence="10">
    <location>
        <begin position="323"/>
        <end position="343"/>
    </location>
</feature>
<dbReference type="GeneID" id="92089449"/>
<dbReference type="SUPFAM" id="SSF49899">
    <property type="entry name" value="Concanavalin A-like lectins/glucanases"/>
    <property type="match status" value="1"/>
</dbReference>
<evidence type="ECO:0000256" key="3">
    <source>
        <dbReference type="ARBA" id="ARBA00022801"/>
    </source>
</evidence>
<evidence type="ECO:0000256" key="6">
    <source>
        <dbReference type="ARBA" id="ARBA00023277"/>
    </source>
</evidence>
<reference evidence="12 13" key="1">
    <citation type="submission" date="2023-01" db="EMBL/GenBank/DDBJ databases">
        <title>Analysis of 21 Apiospora genomes using comparative genomics revels a genus with tremendous synthesis potential of carbohydrate active enzymes and secondary metabolites.</title>
        <authorList>
            <person name="Sorensen T."/>
        </authorList>
    </citation>
    <scope>NUCLEOTIDE SEQUENCE [LARGE SCALE GENOMIC DNA]</scope>
    <source>
        <strain evidence="12 13">CBS 135458</strain>
    </source>
</reference>